<comment type="caution">
    <text evidence="1">The sequence shown here is derived from an EMBL/GenBank/DDBJ whole genome shotgun (WGS) entry which is preliminary data.</text>
</comment>
<proteinExistence type="predicted"/>
<gene>
    <name evidence="1" type="ORF">DAT39_006458</name>
</gene>
<dbReference type="AlphaFoldDB" id="A0A8J4UAX1"/>
<protein>
    <submittedName>
        <fullName evidence="1">Uncharacterized protein</fullName>
    </submittedName>
</protein>
<dbReference type="Proteomes" id="UP000727407">
    <property type="component" value="Unassembled WGS sequence"/>
</dbReference>
<evidence type="ECO:0000313" key="1">
    <source>
        <dbReference type="EMBL" id="KAF5903863.1"/>
    </source>
</evidence>
<accession>A0A8J4UAX1</accession>
<keyword evidence="2" id="KW-1185">Reference proteome</keyword>
<organism evidence="1 2">
    <name type="scientific">Clarias magur</name>
    <name type="common">Asian catfish</name>
    <name type="synonym">Macropteronotus magur</name>
    <dbReference type="NCBI Taxonomy" id="1594786"/>
    <lineage>
        <taxon>Eukaryota</taxon>
        <taxon>Metazoa</taxon>
        <taxon>Chordata</taxon>
        <taxon>Craniata</taxon>
        <taxon>Vertebrata</taxon>
        <taxon>Euteleostomi</taxon>
        <taxon>Actinopterygii</taxon>
        <taxon>Neopterygii</taxon>
        <taxon>Teleostei</taxon>
        <taxon>Ostariophysi</taxon>
        <taxon>Siluriformes</taxon>
        <taxon>Clariidae</taxon>
        <taxon>Clarias</taxon>
    </lineage>
</organism>
<sequence length="113" mass="12493">MDNRQDTVQCSTIAEQMRSGMESQHVNNLSKVADMMMTNGRLVTACTSFTFQNVVTEAKILACSSLHVLYLRNRTAPRVIWYSCSGSTGDQLSLALSLPVIRLGMSSSLFKQL</sequence>
<evidence type="ECO:0000313" key="2">
    <source>
        <dbReference type="Proteomes" id="UP000727407"/>
    </source>
</evidence>
<reference evidence="1" key="1">
    <citation type="submission" date="2020-07" db="EMBL/GenBank/DDBJ databases">
        <title>Clarias magur genome sequencing, assembly and annotation.</title>
        <authorList>
            <person name="Kushwaha B."/>
            <person name="Kumar R."/>
            <person name="Das P."/>
            <person name="Joshi C.G."/>
            <person name="Kumar D."/>
            <person name="Nagpure N.S."/>
            <person name="Pandey M."/>
            <person name="Agarwal S."/>
            <person name="Srivastava S."/>
            <person name="Singh M."/>
            <person name="Sahoo L."/>
            <person name="Jayasankar P."/>
            <person name="Meher P.K."/>
            <person name="Koringa P.G."/>
            <person name="Iquebal M.A."/>
            <person name="Das S.P."/>
            <person name="Bit A."/>
            <person name="Patnaik S."/>
            <person name="Patel N."/>
            <person name="Shah T.M."/>
            <person name="Hinsu A."/>
            <person name="Jena J.K."/>
        </authorList>
    </citation>
    <scope>NUCLEOTIDE SEQUENCE</scope>
    <source>
        <strain evidence="1">CIFAMagur01</strain>
        <tissue evidence="1">Testis</tissue>
    </source>
</reference>
<dbReference type="EMBL" id="QNUK01000067">
    <property type="protein sequence ID" value="KAF5903863.1"/>
    <property type="molecule type" value="Genomic_DNA"/>
</dbReference>
<name>A0A8J4UAX1_CLAMG</name>
<feature type="non-terminal residue" evidence="1">
    <location>
        <position position="1"/>
    </location>
</feature>